<evidence type="ECO:0008006" key="5">
    <source>
        <dbReference type="Google" id="ProtNLM"/>
    </source>
</evidence>
<name>A0A6A6CMT9_ZASCE</name>
<proteinExistence type="predicted"/>
<protein>
    <recommendedName>
        <fullName evidence="5">GPI anchored protein</fullName>
    </recommendedName>
</protein>
<reference evidence="3" key="1">
    <citation type="journal article" date="2020" name="Stud. Mycol.">
        <title>101 Dothideomycetes genomes: a test case for predicting lifestyles and emergence of pathogens.</title>
        <authorList>
            <person name="Haridas S."/>
            <person name="Albert R."/>
            <person name="Binder M."/>
            <person name="Bloem J."/>
            <person name="Labutti K."/>
            <person name="Salamov A."/>
            <person name="Andreopoulos B."/>
            <person name="Baker S."/>
            <person name="Barry K."/>
            <person name="Bills G."/>
            <person name="Bluhm B."/>
            <person name="Cannon C."/>
            <person name="Castanera R."/>
            <person name="Culley D."/>
            <person name="Daum C."/>
            <person name="Ezra D."/>
            <person name="Gonzalez J."/>
            <person name="Henrissat B."/>
            <person name="Kuo A."/>
            <person name="Liang C."/>
            <person name="Lipzen A."/>
            <person name="Lutzoni F."/>
            <person name="Magnuson J."/>
            <person name="Mondo S."/>
            <person name="Nolan M."/>
            <person name="Ohm R."/>
            <person name="Pangilinan J."/>
            <person name="Park H.-J."/>
            <person name="Ramirez L."/>
            <person name="Alfaro M."/>
            <person name="Sun H."/>
            <person name="Tritt A."/>
            <person name="Yoshinaga Y."/>
            <person name="Zwiers L.-H."/>
            <person name="Turgeon B."/>
            <person name="Goodwin S."/>
            <person name="Spatafora J."/>
            <person name="Crous P."/>
            <person name="Grigoriev I."/>
        </authorList>
    </citation>
    <scope>NUCLEOTIDE SEQUENCE</scope>
    <source>
        <strain evidence="3">ATCC 36951</strain>
    </source>
</reference>
<organism evidence="3 4">
    <name type="scientific">Zasmidium cellare ATCC 36951</name>
    <dbReference type="NCBI Taxonomy" id="1080233"/>
    <lineage>
        <taxon>Eukaryota</taxon>
        <taxon>Fungi</taxon>
        <taxon>Dikarya</taxon>
        <taxon>Ascomycota</taxon>
        <taxon>Pezizomycotina</taxon>
        <taxon>Dothideomycetes</taxon>
        <taxon>Dothideomycetidae</taxon>
        <taxon>Mycosphaerellales</taxon>
        <taxon>Mycosphaerellaceae</taxon>
        <taxon>Zasmidium</taxon>
    </lineage>
</organism>
<accession>A0A6A6CMT9</accession>
<dbReference type="GeneID" id="54559299"/>
<dbReference type="EMBL" id="ML993591">
    <property type="protein sequence ID" value="KAF2168351.1"/>
    <property type="molecule type" value="Genomic_DNA"/>
</dbReference>
<dbReference type="OrthoDB" id="4991875at2759"/>
<dbReference type="RefSeq" id="XP_033669240.1">
    <property type="nucleotide sequence ID" value="XM_033806027.1"/>
</dbReference>
<sequence>MATLLPLLALFATSTLAQSSILSLPFYGYDTQPIVASILSSNPTATTLALACRPGTDASDCGLFPAQTLTIGPSTYNMFIGEGTAFTGTQQCATQGTTAAVCTESNAGSEANFPGVSTTTYEGTDVVVLPVTVTAGVERLGGGGSASASTGSSGSSAPASVSATATSSGEVTMLTGTASSSSSSASRSGSESSSSSSGTGSATGSAAATSSSSAAMAATKVSGGLFSFLLAAASAFGYALS</sequence>
<evidence type="ECO:0000256" key="2">
    <source>
        <dbReference type="SAM" id="SignalP"/>
    </source>
</evidence>
<keyword evidence="4" id="KW-1185">Reference proteome</keyword>
<dbReference type="AlphaFoldDB" id="A0A6A6CMT9"/>
<gene>
    <name evidence="3" type="ORF">M409DRAFT_21785</name>
</gene>
<evidence type="ECO:0000313" key="3">
    <source>
        <dbReference type="EMBL" id="KAF2168351.1"/>
    </source>
</evidence>
<feature type="signal peptide" evidence="2">
    <location>
        <begin position="1"/>
        <end position="17"/>
    </location>
</feature>
<dbReference type="PANTHER" id="PTHR40640:SF1">
    <property type="entry name" value="ANCHORED GLYCOPROTEIN, PUTATIVE (AFU_ORTHOLOGUE AFUA_8G04860)-RELATED"/>
    <property type="match status" value="1"/>
</dbReference>
<evidence type="ECO:0000256" key="1">
    <source>
        <dbReference type="SAM" id="MobiDB-lite"/>
    </source>
</evidence>
<keyword evidence="2" id="KW-0732">Signal</keyword>
<evidence type="ECO:0000313" key="4">
    <source>
        <dbReference type="Proteomes" id="UP000799537"/>
    </source>
</evidence>
<feature type="chain" id="PRO_5025578983" description="GPI anchored protein" evidence="2">
    <location>
        <begin position="18"/>
        <end position="241"/>
    </location>
</feature>
<feature type="compositionally biased region" description="Low complexity" evidence="1">
    <location>
        <begin position="146"/>
        <end position="207"/>
    </location>
</feature>
<feature type="region of interest" description="Disordered" evidence="1">
    <location>
        <begin position="141"/>
        <end position="207"/>
    </location>
</feature>
<dbReference type="PANTHER" id="PTHR40640">
    <property type="entry name" value="ANCHORED GLYCOPROTEIN, PUTATIVE (AFU_ORTHOLOGUE AFUA_8G04860)-RELATED"/>
    <property type="match status" value="1"/>
</dbReference>
<dbReference type="Proteomes" id="UP000799537">
    <property type="component" value="Unassembled WGS sequence"/>
</dbReference>